<sequence length="333" mass="36384">MESTGKREQAAASTPAGRMRRERSHPRVSPYPARSGSAPRETRSPRVLPRPPTLASATATFSTQAPLVENQGLSEGTLAAQPPAESTLPSDALPSGPQLYELLVQPIVKETVAQRDSSGSSLDPAVFSGISFSEIKNKLWDTYGSRSRSGAVETDSAEQPDAANWGGLMQLKLKKHIVDSTKTDQAWHLTTRGQTVTLLIYEFGSAISRAQDLKAFKEACVLDRARAAAEVCLEDIVAKLQKEWGSTFRGAAVIWSMWGNHIKKSLNRSTLTSAIDQPPPSYVAKLLRPVQSPLQRHMAKITWSANMALEVVRESLEGFEQLRRELGDPRTPS</sequence>
<feature type="compositionally biased region" description="Polar residues" evidence="1">
    <location>
        <begin position="55"/>
        <end position="65"/>
    </location>
</feature>
<evidence type="ECO:0000256" key="1">
    <source>
        <dbReference type="SAM" id="MobiDB-lite"/>
    </source>
</evidence>
<dbReference type="EMBL" id="JBIMZQ010000001">
    <property type="protein sequence ID" value="KAL3674864.1"/>
    <property type="molecule type" value="Genomic_DNA"/>
</dbReference>
<evidence type="ECO:0000313" key="2">
    <source>
        <dbReference type="EMBL" id="KAL3674864.1"/>
    </source>
</evidence>
<comment type="caution">
    <text evidence="2">The sequence shown here is derived from an EMBL/GenBank/DDBJ whole genome shotgun (WGS) entry which is preliminary data.</text>
</comment>
<dbReference type="Proteomes" id="UP001632037">
    <property type="component" value="Unassembled WGS sequence"/>
</dbReference>
<organism evidence="2 3">
    <name type="scientific">Phytophthora oleae</name>
    <dbReference type="NCBI Taxonomy" id="2107226"/>
    <lineage>
        <taxon>Eukaryota</taxon>
        <taxon>Sar</taxon>
        <taxon>Stramenopiles</taxon>
        <taxon>Oomycota</taxon>
        <taxon>Peronosporomycetes</taxon>
        <taxon>Peronosporales</taxon>
        <taxon>Peronosporaceae</taxon>
        <taxon>Phytophthora</taxon>
    </lineage>
</organism>
<dbReference type="AlphaFoldDB" id="A0ABD3G8S5"/>
<accession>A0ABD3G8S5</accession>
<reference evidence="2 3" key="1">
    <citation type="submission" date="2024-09" db="EMBL/GenBank/DDBJ databases">
        <title>Genome sequencing and assembly of Phytophthora oleae, isolate VK10A, causative agent of rot of olive drupes.</title>
        <authorList>
            <person name="Conti Taguali S."/>
            <person name="Riolo M."/>
            <person name="La Spada F."/>
            <person name="Cacciola S.O."/>
            <person name="Dionisio G."/>
        </authorList>
    </citation>
    <scope>NUCLEOTIDE SEQUENCE [LARGE SCALE GENOMIC DNA]</scope>
    <source>
        <strain evidence="2 3">VK10A</strain>
    </source>
</reference>
<proteinExistence type="predicted"/>
<keyword evidence="3" id="KW-1185">Reference proteome</keyword>
<gene>
    <name evidence="2" type="ORF">V7S43_000790</name>
</gene>
<feature type="region of interest" description="Disordered" evidence="1">
    <location>
        <begin position="1"/>
        <end position="65"/>
    </location>
</feature>
<protein>
    <submittedName>
        <fullName evidence="2">Uncharacterized protein</fullName>
    </submittedName>
</protein>
<evidence type="ECO:0000313" key="3">
    <source>
        <dbReference type="Proteomes" id="UP001632037"/>
    </source>
</evidence>
<name>A0ABD3G8S5_9STRA</name>